<evidence type="ECO:0000256" key="1">
    <source>
        <dbReference type="ARBA" id="ARBA00011062"/>
    </source>
</evidence>
<keyword evidence="2" id="KW-0479">Metal-binding</keyword>
<dbReference type="SUPFAM" id="SSF64167">
    <property type="entry name" value="SurE-like"/>
    <property type="match status" value="1"/>
</dbReference>
<sequence length="394" mass="41582">MRSASILAASISLVAIAQCLNVLITNDDGFGTANIRELYKQMTAHGHDCYIVASATNQAGVGPRLEFTDIPKLTADAEWAIVKAGAPSLGTDPIDNHIFYYNGTPAAQVIVALDYILPKFATFTTPDLVLSGPNAGWNLDQFPYTIAGAIGASYVAIERDIPAIAFFSGNNVPMPYFWVNATTRAGLQDPATITARLATSLVQSVIDKSAGSRVLPKGYGMSVNLPFITSYTSEQCTNPPFVLTRGSENVTSNKLRYNTKIGIFDRSQSTAAADDQCSSGICNLPGEKDVVTTGCMSAVTVFAVDYNAAYTRECFNVSDVTAIVPIIVQLNGTKPLVGGLGPNASVIGNVTVSPPLATPLGPLPPMPTVASMGVNTQWPLSIFVIGLGVVVFFL</sequence>
<keyword evidence="4" id="KW-1133">Transmembrane helix</keyword>
<keyword evidence="3" id="KW-0378">Hydrolase</keyword>
<dbReference type="GO" id="GO:0008252">
    <property type="term" value="F:nucleotidase activity"/>
    <property type="evidence" value="ECO:0007669"/>
    <property type="project" value="InterPro"/>
</dbReference>
<feature type="domain" description="Survival protein SurE-like phosphatase/nucleotidase" evidence="6">
    <location>
        <begin position="22"/>
        <end position="230"/>
    </location>
</feature>
<keyword evidence="5" id="KW-0732">Signal</keyword>
<feature type="chain" id="PRO_5042154903" evidence="5">
    <location>
        <begin position="20"/>
        <end position="394"/>
    </location>
</feature>
<dbReference type="AlphaFoldDB" id="A0AAE0TZZ5"/>
<dbReference type="InterPro" id="IPR030048">
    <property type="entry name" value="SurE"/>
</dbReference>
<dbReference type="Pfam" id="PF01975">
    <property type="entry name" value="SurE"/>
    <property type="match status" value="1"/>
</dbReference>
<organism evidence="7 8">
    <name type="scientific">Podospora didyma</name>
    <dbReference type="NCBI Taxonomy" id="330526"/>
    <lineage>
        <taxon>Eukaryota</taxon>
        <taxon>Fungi</taxon>
        <taxon>Dikarya</taxon>
        <taxon>Ascomycota</taxon>
        <taxon>Pezizomycotina</taxon>
        <taxon>Sordariomycetes</taxon>
        <taxon>Sordariomycetidae</taxon>
        <taxon>Sordariales</taxon>
        <taxon>Podosporaceae</taxon>
        <taxon>Podospora</taxon>
    </lineage>
</organism>
<evidence type="ECO:0000259" key="6">
    <source>
        <dbReference type="Pfam" id="PF01975"/>
    </source>
</evidence>
<reference evidence="7" key="2">
    <citation type="submission" date="2023-06" db="EMBL/GenBank/DDBJ databases">
        <authorList>
            <consortium name="Lawrence Berkeley National Laboratory"/>
            <person name="Haridas S."/>
            <person name="Hensen N."/>
            <person name="Bonometti L."/>
            <person name="Westerberg I."/>
            <person name="Brannstrom I.O."/>
            <person name="Guillou S."/>
            <person name="Cros-Aarteil S."/>
            <person name="Calhoun S."/>
            <person name="Kuo A."/>
            <person name="Mondo S."/>
            <person name="Pangilinan J."/>
            <person name="Riley R."/>
            <person name="LaButti K."/>
            <person name="Andreopoulos B."/>
            <person name="Lipzen A."/>
            <person name="Chen C."/>
            <person name="Yanf M."/>
            <person name="Daum C."/>
            <person name="Ng V."/>
            <person name="Clum A."/>
            <person name="Steindorff A."/>
            <person name="Ohm R."/>
            <person name="Martin F."/>
            <person name="Silar P."/>
            <person name="Natvig D."/>
            <person name="Lalanne C."/>
            <person name="Gautier V."/>
            <person name="Ament-velasquez S.L."/>
            <person name="Kruys A."/>
            <person name="Hutchinson M.I."/>
            <person name="Powell A.J."/>
            <person name="Barry K."/>
            <person name="Miller A.N."/>
            <person name="Grigoriev I.V."/>
            <person name="Debuchy R."/>
            <person name="Gladieux P."/>
            <person name="Thoren M.H."/>
            <person name="Johannesson H."/>
        </authorList>
    </citation>
    <scope>NUCLEOTIDE SEQUENCE</scope>
    <source>
        <strain evidence="7">CBS 232.78</strain>
    </source>
</reference>
<feature type="signal peptide" evidence="5">
    <location>
        <begin position="1"/>
        <end position="19"/>
    </location>
</feature>
<accession>A0AAE0TZZ5</accession>
<name>A0AAE0TZZ5_9PEZI</name>
<proteinExistence type="inferred from homology"/>
<dbReference type="InterPro" id="IPR002828">
    <property type="entry name" value="SurE-like_Pase/nucleotidase"/>
</dbReference>
<dbReference type="PANTHER" id="PTHR30457">
    <property type="entry name" value="5'-NUCLEOTIDASE SURE"/>
    <property type="match status" value="1"/>
</dbReference>
<comment type="similarity">
    <text evidence="1">Belongs to the SurE nucleotidase family.</text>
</comment>
<comment type="caution">
    <text evidence="7">The sequence shown here is derived from an EMBL/GenBank/DDBJ whole genome shotgun (WGS) entry which is preliminary data.</text>
</comment>
<protein>
    <submittedName>
        <fullName evidence="7">Survival protein sure-like phosphatase/nucleotidase</fullName>
    </submittedName>
</protein>
<dbReference type="Gene3D" id="3.40.1210.10">
    <property type="entry name" value="Survival protein SurE-like phosphatase/nucleotidase"/>
    <property type="match status" value="1"/>
</dbReference>
<dbReference type="Proteomes" id="UP001285441">
    <property type="component" value="Unassembled WGS sequence"/>
</dbReference>
<evidence type="ECO:0000256" key="3">
    <source>
        <dbReference type="ARBA" id="ARBA00022801"/>
    </source>
</evidence>
<dbReference type="InterPro" id="IPR036523">
    <property type="entry name" value="SurE-like_sf"/>
</dbReference>
<dbReference type="EMBL" id="JAULSW010000004">
    <property type="protein sequence ID" value="KAK3385898.1"/>
    <property type="molecule type" value="Genomic_DNA"/>
</dbReference>
<evidence type="ECO:0000256" key="5">
    <source>
        <dbReference type="SAM" id="SignalP"/>
    </source>
</evidence>
<keyword evidence="8" id="KW-1185">Reference proteome</keyword>
<feature type="transmembrane region" description="Helical" evidence="4">
    <location>
        <begin position="376"/>
        <end position="393"/>
    </location>
</feature>
<keyword evidence="4" id="KW-0812">Transmembrane</keyword>
<keyword evidence="4" id="KW-0472">Membrane</keyword>
<evidence type="ECO:0000256" key="4">
    <source>
        <dbReference type="SAM" id="Phobius"/>
    </source>
</evidence>
<dbReference type="GO" id="GO:0046872">
    <property type="term" value="F:metal ion binding"/>
    <property type="evidence" value="ECO:0007669"/>
    <property type="project" value="UniProtKB-KW"/>
</dbReference>
<dbReference type="PANTHER" id="PTHR30457:SF0">
    <property type="entry name" value="PHOSPHATASE, PUTATIVE (AFU_ORTHOLOGUE AFUA_4G01070)-RELATED"/>
    <property type="match status" value="1"/>
</dbReference>
<reference evidence="7" key="1">
    <citation type="journal article" date="2023" name="Mol. Phylogenet. Evol.">
        <title>Genome-scale phylogeny and comparative genomics of the fungal order Sordariales.</title>
        <authorList>
            <person name="Hensen N."/>
            <person name="Bonometti L."/>
            <person name="Westerberg I."/>
            <person name="Brannstrom I.O."/>
            <person name="Guillou S."/>
            <person name="Cros-Aarteil S."/>
            <person name="Calhoun S."/>
            <person name="Haridas S."/>
            <person name="Kuo A."/>
            <person name="Mondo S."/>
            <person name="Pangilinan J."/>
            <person name="Riley R."/>
            <person name="LaButti K."/>
            <person name="Andreopoulos B."/>
            <person name="Lipzen A."/>
            <person name="Chen C."/>
            <person name="Yan M."/>
            <person name="Daum C."/>
            <person name="Ng V."/>
            <person name="Clum A."/>
            <person name="Steindorff A."/>
            <person name="Ohm R.A."/>
            <person name="Martin F."/>
            <person name="Silar P."/>
            <person name="Natvig D.O."/>
            <person name="Lalanne C."/>
            <person name="Gautier V."/>
            <person name="Ament-Velasquez S.L."/>
            <person name="Kruys A."/>
            <person name="Hutchinson M.I."/>
            <person name="Powell A.J."/>
            <person name="Barry K."/>
            <person name="Miller A.N."/>
            <person name="Grigoriev I.V."/>
            <person name="Debuchy R."/>
            <person name="Gladieux P."/>
            <person name="Hiltunen Thoren M."/>
            <person name="Johannesson H."/>
        </authorList>
    </citation>
    <scope>NUCLEOTIDE SEQUENCE</scope>
    <source>
        <strain evidence="7">CBS 232.78</strain>
    </source>
</reference>
<evidence type="ECO:0000313" key="7">
    <source>
        <dbReference type="EMBL" id="KAK3385898.1"/>
    </source>
</evidence>
<evidence type="ECO:0000256" key="2">
    <source>
        <dbReference type="ARBA" id="ARBA00022723"/>
    </source>
</evidence>
<gene>
    <name evidence="7" type="ORF">B0H63DRAFT_560389</name>
</gene>
<evidence type="ECO:0000313" key="8">
    <source>
        <dbReference type="Proteomes" id="UP001285441"/>
    </source>
</evidence>